<dbReference type="RefSeq" id="XP_040770838.1">
    <property type="nucleotide sequence ID" value="XM_040918071.1"/>
</dbReference>
<organism evidence="1 2">
    <name type="scientific">Cryphonectria parasitica (strain ATCC 38755 / EP155)</name>
    <dbReference type="NCBI Taxonomy" id="660469"/>
    <lineage>
        <taxon>Eukaryota</taxon>
        <taxon>Fungi</taxon>
        <taxon>Dikarya</taxon>
        <taxon>Ascomycota</taxon>
        <taxon>Pezizomycotina</taxon>
        <taxon>Sordariomycetes</taxon>
        <taxon>Sordariomycetidae</taxon>
        <taxon>Diaporthales</taxon>
        <taxon>Cryphonectriaceae</taxon>
        <taxon>Cryphonectria-Endothia species complex</taxon>
        <taxon>Cryphonectria</taxon>
    </lineage>
</organism>
<dbReference type="EMBL" id="MU032357">
    <property type="protein sequence ID" value="KAF3759859.1"/>
    <property type="molecule type" value="Genomic_DNA"/>
</dbReference>
<feature type="non-terminal residue" evidence="1">
    <location>
        <position position="1"/>
    </location>
</feature>
<gene>
    <name evidence="1" type="ORF">M406DRAFT_270275</name>
</gene>
<reference evidence="1" key="1">
    <citation type="journal article" date="2020" name="Phytopathology">
        <title>Genome sequence of the chestnut blight fungus Cryphonectria parasitica EP155: A fundamental resource for an archetypical invasive plant pathogen.</title>
        <authorList>
            <person name="Crouch J.A."/>
            <person name="Dawe A."/>
            <person name="Aerts A."/>
            <person name="Barry K."/>
            <person name="Churchill A.C.L."/>
            <person name="Grimwood J."/>
            <person name="Hillman B."/>
            <person name="Milgroom M.G."/>
            <person name="Pangilinan J."/>
            <person name="Smith M."/>
            <person name="Salamov A."/>
            <person name="Schmutz J."/>
            <person name="Yadav J."/>
            <person name="Grigoriev I.V."/>
            <person name="Nuss D."/>
        </authorList>
    </citation>
    <scope>NUCLEOTIDE SEQUENCE</scope>
    <source>
        <strain evidence="1">EP155</strain>
    </source>
</reference>
<dbReference type="Proteomes" id="UP000803844">
    <property type="component" value="Unassembled WGS sequence"/>
</dbReference>
<evidence type="ECO:0000313" key="2">
    <source>
        <dbReference type="Proteomes" id="UP000803844"/>
    </source>
</evidence>
<sequence length="69" mass="7794">EKMKYALHYNITCMKELDCIEAEKAEAERMHIAAKVQAVVAKESAVIAKDSSFESFDWSSVDLRNSVIN</sequence>
<accession>A0A9P5CGU9</accession>
<evidence type="ECO:0000313" key="1">
    <source>
        <dbReference type="EMBL" id="KAF3759859.1"/>
    </source>
</evidence>
<name>A0A9P5CGU9_CRYP1</name>
<protein>
    <submittedName>
        <fullName evidence="1">Uncharacterized protein</fullName>
    </submittedName>
</protein>
<keyword evidence="2" id="KW-1185">Reference proteome</keyword>
<comment type="caution">
    <text evidence="1">The sequence shown here is derived from an EMBL/GenBank/DDBJ whole genome shotgun (WGS) entry which is preliminary data.</text>
</comment>
<dbReference type="AlphaFoldDB" id="A0A9P5CGU9"/>
<proteinExistence type="predicted"/>
<dbReference type="GeneID" id="63835200"/>